<feature type="compositionally biased region" description="Basic and acidic residues" evidence="1">
    <location>
        <begin position="185"/>
        <end position="195"/>
    </location>
</feature>
<feature type="compositionally biased region" description="Basic and acidic residues" evidence="1">
    <location>
        <begin position="127"/>
        <end position="138"/>
    </location>
</feature>
<comment type="caution">
    <text evidence="2">The sequence shown here is derived from an EMBL/GenBank/DDBJ whole genome shotgun (WGS) entry which is preliminary data.</text>
</comment>
<name>A0AAE0RK21_9TELE</name>
<evidence type="ECO:0000313" key="3">
    <source>
        <dbReference type="Proteomes" id="UP001274896"/>
    </source>
</evidence>
<dbReference type="Proteomes" id="UP001274896">
    <property type="component" value="Unassembled WGS sequence"/>
</dbReference>
<proteinExistence type="predicted"/>
<feature type="region of interest" description="Disordered" evidence="1">
    <location>
        <begin position="123"/>
        <end position="206"/>
    </location>
</feature>
<gene>
    <name evidence="2" type="ORF">QTP70_009203</name>
</gene>
<dbReference type="InterPro" id="IPR036397">
    <property type="entry name" value="RNaseH_sf"/>
</dbReference>
<dbReference type="GO" id="GO:0003676">
    <property type="term" value="F:nucleic acid binding"/>
    <property type="evidence" value="ECO:0007669"/>
    <property type="project" value="InterPro"/>
</dbReference>
<accession>A0AAE0RK21</accession>
<evidence type="ECO:0000256" key="1">
    <source>
        <dbReference type="SAM" id="MobiDB-lite"/>
    </source>
</evidence>
<dbReference type="AlphaFoldDB" id="A0AAE0RK21"/>
<sequence>MDCGKVEICFESKFEVLFGKLGRHVIRTKEDKDNPSCYQRSVQKPASLMVWGCMSACGMGSLHIWKGTINAESVPTFLESGLYFTLSGRSYLNFHLIPTGFHQIQFPADFHLIPEEVSIRYLQGSSDPDHHRRDENTLKRTKHKGKLERGNSELGTRKGNSGGKLGTRNKNKEKERLPRKRRQIPKPEHKTETAPKAHPKSRPHNL</sequence>
<protein>
    <submittedName>
        <fullName evidence="2">Uncharacterized protein</fullName>
    </submittedName>
</protein>
<reference evidence="2" key="1">
    <citation type="submission" date="2023-06" db="EMBL/GenBank/DDBJ databases">
        <title>Male Hemibagrus guttatus genome.</title>
        <authorList>
            <person name="Bian C."/>
        </authorList>
    </citation>
    <scope>NUCLEOTIDE SEQUENCE</scope>
    <source>
        <strain evidence="2">Male_cb2023</strain>
        <tissue evidence="2">Muscle</tissue>
    </source>
</reference>
<dbReference type="EMBL" id="JAUCMX010000001">
    <property type="protein sequence ID" value="KAK3556540.1"/>
    <property type="molecule type" value="Genomic_DNA"/>
</dbReference>
<organism evidence="2 3">
    <name type="scientific">Hemibagrus guttatus</name>
    <dbReference type="NCBI Taxonomy" id="175788"/>
    <lineage>
        <taxon>Eukaryota</taxon>
        <taxon>Metazoa</taxon>
        <taxon>Chordata</taxon>
        <taxon>Craniata</taxon>
        <taxon>Vertebrata</taxon>
        <taxon>Euteleostomi</taxon>
        <taxon>Actinopterygii</taxon>
        <taxon>Neopterygii</taxon>
        <taxon>Teleostei</taxon>
        <taxon>Ostariophysi</taxon>
        <taxon>Siluriformes</taxon>
        <taxon>Bagridae</taxon>
        <taxon>Hemibagrus</taxon>
    </lineage>
</organism>
<dbReference type="Gene3D" id="3.30.420.10">
    <property type="entry name" value="Ribonuclease H-like superfamily/Ribonuclease H"/>
    <property type="match status" value="1"/>
</dbReference>
<keyword evidence="3" id="KW-1185">Reference proteome</keyword>
<evidence type="ECO:0000313" key="2">
    <source>
        <dbReference type="EMBL" id="KAK3556540.1"/>
    </source>
</evidence>
<feature type="compositionally biased region" description="Basic residues" evidence="1">
    <location>
        <begin position="197"/>
        <end position="206"/>
    </location>
</feature>